<evidence type="ECO:0008006" key="3">
    <source>
        <dbReference type="Google" id="ProtNLM"/>
    </source>
</evidence>
<dbReference type="Proteomes" id="UP001165065">
    <property type="component" value="Unassembled WGS sequence"/>
</dbReference>
<dbReference type="AlphaFoldDB" id="A0A9W7L4E6"/>
<evidence type="ECO:0000313" key="1">
    <source>
        <dbReference type="EMBL" id="GMI31431.1"/>
    </source>
</evidence>
<proteinExistence type="predicted"/>
<sequence length="266" mass="29900">MWSTHFFKHYFRVILFHIVYDTPFYRLLSITASPRGAKYSSYLLSYYDFVVWAINSPICWGIEASTIASLYASNAGQKHGDIGPGTGFFLPGSPLVRDLTVFDFNTESLFMVKDKLLPPNQLTSLHLFMADMMESDPFIDPSISGPPFTWIKEGSFDSVAANFVVHCLKEQAGEGGGIKGKEVFFTNVVKLLKPGACFFGSTIVNEQDFFKDCKRGTEIMRRFNGNGIFHNINDTQADLREVLERHFDSVTCDLVGAVCVFSAFKR</sequence>
<keyword evidence="2" id="KW-1185">Reference proteome</keyword>
<gene>
    <name evidence="1" type="ORF">TrCOL_g848</name>
</gene>
<dbReference type="OrthoDB" id="10061782at2759"/>
<accession>A0A9W7L4E6</accession>
<dbReference type="SUPFAM" id="SSF53335">
    <property type="entry name" value="S-adenosyl-L-methionine-dependent methyltransferases"/>
    <property type="match status" value="1"/>
</dbReference>
<protein>
    <recommendedName>
        <fullName evidence="3">Methyltransferase type 11 domain-containing protein</fullName>
    </recommendedName>
</protein>
<dbReference type="EMBL" id="BRYA01000008">
    <property type="protein sequence ID" value="GMI31431.1"/>
    <property type="molecule type" value="Genomic_DNA"/>
</dbReference>
<dbReference type="InterPro" id="IPR029063">
    <property type="entry name" value="SAM-dependent_MTases_sf"/>
</dbReference>
<reference evidence="2" key="1">
    <citation type="journal article" date="2023" name="Commun. Biol.">
        <title>Genome analysis of Parmales, the sister group of diatoms, reveals the evolutionary specialization of diatoms from phago-mixotrophs to photoautotrophs.</title>
        <authorList>
            <person name="Ban H."/>
            <person name="Sato S."/>
            <person name="Yoshikawa S."/>
            <person name="Yamada K."/>
            <person name="Nakamura Y."/>
            <person name="Ichinomiya M."/>
            <person name="Sato N."/>
            <person name="Blanc-Mathieu R."/>
            <person name="Endo H."/>
            <person name="Kuwata A."/>
            <person name="Ogata H."/>
        </authorList>
    </citation>
    <scope>NUCLEOTIDE SEQUENCE [LARGE SCALE GENOMIC DNA]</scope>
</reference>
<organism evidence="1 2">
    <name type="scientific">Triparma columacea</name>
    <dbReference type="NCBI Taxonomy" id="722753"/>
    <lineage>
        <taxon>Eukaryota</taxon>
        <taxon>Sar</taxon>
        <taxon>Stramenopiles</taxon>
        <taxon>Ochrophyta</taxon>
        <taxon>Bolidophyceae</taxon>
        <taxon>Parmales</taxon>
        <taxon>Triparmaceae</taxon>
        <taxon>Triparma</taxon>
    </lineage>
</organism>
<evidence type="ECO:0000313" key="2">
    <source>
        <dbReference type="Proteomes" id="UP001165065"/>
    </source>
</evidence>
<comment type="caution">
    <text evidence="1">The sequence shown here is derived from an EMBL/GenBank/DDBJ whole genome shotgun (WGS) entry which is preliminary data.</text>
</comment>
<dbReference type="Gene3D" id="3.40.50.150">
    <property type="entry name" value="Vaccinia Virus protein VP39"/>
    <property type="match status" value="1"/>
</dbReference>
<name>A0A9W7L4E6_9STRA</name>